<dbReference type="PANTHER" id="PTHR12442">
    <property type="entry name" value="DYNEIN INTERMEDIATE CHAIN"/>
    <property type="match status" value="1"/>
</dbReference>
<dbReference type="GO" id="GO:0045503">
    <property type="term" value="F:dynein light chain binding"/>
    <property type="evidence" value="ECO:0007669"/>
    <property type="project" value="TreeGrafter"/>
</dbReference>
<sequence>MDDRRESMRARHAAELEEKRRKLEEIRRRKAIVRDGASDAATGASASAAVPESVARAIGEQENRFDDFIQNILKSSTASVEPGDADAAAGSAAAAAAAAAAPSAAQSLAEKLAALSTVTNVAEIHIQPTLVETYTKHTETDITLEHEITVRDRPSEAMMEVDAVGSPQTQHRDAANSKNGAAPTAAAAAAAGDATESGSGSGGGDVSMGLSEDEKKKIMQSESLEEFILKASRVIERALTTSSKYDIMVDYGATVEDDRLPEDVAQTLKPLFTFKDDQWTRYRAVTDVDVSPFYPELLLVSYTARDFLEEEERELGASGARNAAGAASSSSSSALLADLSRTTDGVVLLWSTALPTRPEYRFTCHSQVTSACFNPFDRNLIFGGTYSGQIVVWDTRAKSAPVQKTSLSSGSHTHPVYSLAVVGARSSYHLVSASTDGRVCIWDVDQLQQPLEMLDLRIAVSIVSNYSSVNIATDKKMEAAVTTFAIHRKENKQLYVGTEAGKLYATPLDAQKSKAAGAIADGVSMVLDSDKTPRGLALSGFGSTSSAPAVGNVAAREIVVDAFSKEHAHFGPVTAMHLNPLLPVHRDGLLLTASLDSTVKLWSTEHPSSPLFSFEPSNDYVCDVRWSPLHPALFAVVDADGIISFWNICKDVEVPALEVKVGEKALNRLRWTTDGKSVIIGDASGNTIVYEVPAEIAIPLPDDLSQLESKVASAILAVGMNRQ</sequence>
<keyword evidence="4" id="KW-0677">Repeat</keyword>
<proteinExistence type="predicted"/>
<dbReference type="InterPro" id="IPR001680">
    <property type="entry name" value="WD40_rpt"/>
</dbReference>
<evidence type="ECO:0000256" key="1">
    <source>
        <dbReference type="ARBA" id="ARBA00004496"/>
    </source>
</evidence>
<dbReference type="Gene3D" id="2.130.10.10">
    <property type="entry name" value="YVTN repeat-like/Quinoprotein amine dehydrogenase"/>
    <property type="match status" value="2"/>
</dbReference>
<name>A0AAD5M6T2_PYTIN</name>
<dbReference type="SUPFAM" id="SSF50978">
    <property type="entry name" value="WD40 repeat-like"/>
    <property type="match status" value="1"/>
</dbReference>
<dbReference type="InterPro" id="IPR036322">
    <property type="entry name" value="WD40_repeat_dom_sf"/>
</dbReference>
<dbReference type="InterPro" id="IPR050687">
    <property type="entry name" value="Dynein_IC"/>
</dbReference>
<feature type="compositionally biased region" description="Low complexity" evidence="6">
    <location>
        <begin position="38"/>
        <end position="52"/>
    </location>
</feature>
<evidence type="ECO:0000256" key="2">
    <source>
        <dbReference type="ARBA" id="ARBA00022490"/>
    </source>
</evidence>
<feature type="compositionally biased region" description="Low complexity" evidence="6">
    <location>
        <begin position="176"/>
        <end position="198"/>
    </location>
</feature>
<dbReference type="GO" id="GO:0005737">
    <property type="term" value="C:cytoplasm"/>
    <property type="evidence" value="ECO:0007669"/>
    <property type="project" value="UniProtKB-SubCell"/>
</dbReference>
<keyword evidence="3 5" id="KW-0853">WD repeat</keyword>
<dbReference type="InterPro" id="IPR015943">
    <property type="entry name" value="WD40/YVTN_repeat-like_dom_sf"/>
</dbReference>
<organism evidence="7 8">
    <name type="scientific">Pythium insidiosum</name>
    <name type="common">Pythiosis disease agent</name>
    <dbReference type="NCBI Taxonomy" id="114742"/>
    <lineage>
        <taxon>Eukaryota</taxon>
        <taxon>Sar</taxon>
        <taxon>Stramenopiles</taxon>
        <taxon>Oomycota</taxon>
        <taxon>Peronosporomycetes</taxon>
        <taxon>Pythiales</taxon>
        <taxon>Pythiaceae</taxon>
        <taxon>Pythium</taxon>
    </lineage>
</organism>
<feature type="region of interest" description="Disordered" evidence="6">
    <location>
        <begin position="1"/>
        <end position="20"/>
    </location>
</feature>
<accession>A0AAD5M6T2</accession>
<comment type="subcellular location">
    <subcellularLocation>
        <location evidence="1">Cytoplasm</location>
    </subcellularLocation>
</comment>
<dbReference type="SMART" id="SM00320">
    <property type="entry name" value="WD40"/>
    <property type="match status" value="5"/>
</dbReference>
<keyword evidence="2" id="KW-0963">Cytoplasm</keyword>
<evidence type="ECO:0008006" key="9">
    <source>
        <dbReference type="Google" id="ProtNLM"/>
    </source>
</evidence>
<dbReference type="Proteomes" id="UP001209570">
    <property type="component" value="Unassembled WGS sequence"/>
</dbReference>
<dbReference type="InterPro" id="IPR019775">
    <property type="entry name" value="WD40_repeat_CS"/>
</dbReference>
<feature type="region of interest" description="Disordered" evidence="6">
    <location>
        <begin position="165"/>
        <end position="209"/>
    </location>
</feature>
<protein>
    <recommendedName>
        <fullName evidence="9">Dynein intermediate chain</fullName>
    </recommendedName>
</protein>
<dbReference type="AlphaFoldDB" id="A0AAD5M6T2"/>
<feature type="region of interest" description="Disordered" evidence="6">
    <location>
        <begin position="32"/>
        <end position="52"/>
    </location>
</feature>
<dbReference type="PROSITE" id="PS50082">
    <property type="entry name" value="WD_REPEATS_2"/>
    <property type="match status" value="1"/>
</dbReference>
<evidence type="ECO:0000256" key="3">
    <source>
        <dbReference type="ARBA" id="ARBA00022574"/>
    </source>
</evidence>
<dbReference type="GO" id="GO:0005868">
    <property type="term" value="C:cytoplasmic dynein complex"/>
    <property type="evidence" value="ECO:0007669"/>
    <property type="project" value="TreeGrafter"/>
</dbReference>
<feature type="repeat" description="WD" evidence="5">
    <location>
        <begin position="409"/>
        <end position="452"/>
    </location>
</feature>
<dbReference type="GO" id="GO:0010970">
    <property type="term" value="P:transport along microtubule"/>
    <property type="evidence" value="ECO:0007669"/>
    <property type="project" value="TreeGrafter"/>
</dbReference>
<evidence type="ECO:0000256" key="5">
    <source>
        <dbReference type="PROSITE-ProRule" id="PRU00221"/>
    </source>
</evidence>
<dbReference type="Pfam" id="PF00400">
    <property type="entry name" value="WD40"/>
    <property type="match status" value="3"/>
</dbReference>
<keyword evidence="8" id="KW-1185">Reference proteome</keyword>
<dbReference type="GO" id="GO:0045504">
    <property type="term" value="F:dynein heavy chain binding"/>
    <property type="evidence" value="ECO:0007669"/>
    <property type="project" value="TreeGrafter"/>
</dbReference>
<dbReference type="PROSITE" id="PS00678">
    <property type="entry name" value="WD_REPEATS_1"/>
    <property type="match status" value="1"/>
</dbReference>
<dbReference type="PANTHER" id="PTHR12442:SF22">
    <property type="entry name" value="CYTOPLASMIC DYNEIN 1 INTERMEDIATE CHAIN-RELATED"/>
    <property type="match status" value="1"/>
</dbReference>
<evidence type="ECO:0000313" key="7">
    <source>
        <dbReference type="EMBL" id="KAJ0406669.1"/>
    </source>
</evidence>
<gene>
    <name evidence="7" type="ORF">P43SY_009780</name>
</gene>
<evidence type="ECO:0000256" key="4">
    <source>
        <dbReference type="ARBA" id="ARBA00022737"/>
    </source>
</evidence>
<comment type="caution">
    <text evidence="7">The sequence shown here is derived from an EMBL/GenBank/DDBJ whole genome shotgun (WGS) entry which is preliminary data.</text>
</comment>
<reference evidence="7" key="1">
    <citation type="submission" date="2021-12" db="EMBL/GenBank/DDBJ databases">
        <title>Prjna785345.</title>
        <authorList>
            <person name="Rujirawat T."/>
            <person name="Krajaejun T."/>
        </authorList>
    </citation>
    <scope>NUCLEOTIDE SEQUENCE</scope>
    <source>
        <strain evidence="7">Pi057C3</strain>
    </source>
</reference>
<dbReference type="EMBL" id="JAKCXM010000030">
    <property type="protein sequence ID" value="KAJ0406669.1"/>
    <property type="molecule type" value="Genomic_DNA"/>
</dbReference>
<evidence type="ECO:0000256" key="6">
    <source>
        <dbReference type="SAM" id="MobiDB-lite"/>
    </source>
</evidence>
<evidence type="ECO:0000313" key="8">
    <source>
        <dbReference type="Proteomes" id="UP001209570"/>
    </source>
</evidence>